<keyword evidence="12" id="KW-0472">Membrane</keyword>
<evidence type="ECO:0000256" key="2">
    <source>
        <dbReference type="ARBA" id="ARBA00004370"/>
    </source>
</evidence>
<evidence type="ECO:0000256" key="6">
    <source>
        <dbReference type="ARBA" id="ARBA00022692"/>
    </source>
</evidence>
<keyword evidence="8" id="KW-1133">Transmembrane helix</keyword>
<proteinExistence type="inferred from homology"/>
<dbReference type="GO" id="GO:0016020">
    <property type="term" value="C:membrane"/>
    <property type="evidence" value="ECO:0007669"/>
    <property type="project" value="UniProtKB-SubCell"/>
</dbReference>
<dbReference type="Pfam" id="PF00067">
    <property type="entry name" value="p450"/>
    <property type="match status" value="1"/>
</dbReference>
<evidence type="ECO:0000313" key="14">
    <source>
        <dbReference type="EMBL" id="KAG5174827.1"/>
    </source>
</evidence>
<comment type="subcellular location">
    <subcellularLocation>
        <location evidence="2">Membrane</location>
    </subcellularLocation>
</comment>
<dbReference type="GO" id="GO:0016705">
    <property type="term" value="F:oxidoreductase activity, acting on paired donors, with incorporation or reduction of molecular oxygen"/>
    <property type="evidence" value="ECO:0007669"/>
    <property type="project" value="InterPro"/>
</dbReference>
<comment type="cofactor">
    <cofactor evidence="1 13">
        <name>heme</name>
        <dbReference type="ChEBI" id="CHEBI:30413"/>
    </cofactor>
</comment>
<sequence>MNITSPFSFLSSLIHNSSISINATDAVLYFLGLYSTIKILKLFLGKGFSEKPFNALPGPKPVSWIMGNLGQLFNAKGLPFHQSLVDMYGGMVRVYGFFGDEQLYIADPRALQSIIIKDQDSFEETAVFTETNKVIFGPGLVATTGEQHKRQRRVVNPIFAVPHLKKLTPVFYDIAEKLADVIQSEIDQKLSHANESKDSGNLNIGQKDRRGAVIDMSDWMCRVALESVGQTLMGYSFDPLDSPFNNPYTSAIKDLIPTLFSLALVRQFAPFLVRLGPPWFRRKLVEWTPHKAVQKVMKMSDVMHETATEILQKKRAHLQQSAEDHEDDDKDIISILLRLNDKAKKEGREQLSDIELTGQMTVLIFGAQDTTSSCLSRVFHLLAMNTDVQDKVRQEIQEKCSDEGHRRLDFDTLSKLPWLDAVVKETLRLYPPVPFVRRTAVKETVLEYSHHEDHSKLSSVRVPAGTILFVSIAGSNRLESIWGPDAKKWRPERWLEDSKDSTAGRLPGIYSGMMSFLGGGRSCVGYRFAQIEMKIIIATLLLRFKMTCTEADIVWNLSQIISPSVRTGDLNGVPEERKGLPLFVFN</sequence>
<dbReference type="AlphaFoldDB" id="A0A8H8CQB3"/>
<evidence type="ECO:0000256" key="7">
    <source>
        <dbReference type="ARBA" id="ARBA00022723"/>
    </source>
</evidence>
<keyword evidence="9" id="KW-0560">Oxidoreductase</keyword>
<feature type="binding site" description="axial binding residue" evidence="13">
    <location>
        <position position="523"/>
    </location>
    <ligand>
        <name>heme</name>
        <dbReference type="ChEBI" id="CHEBI:30413"/>
    </ligand>
    <ligandPart>
        <name>Fe</name>
        <dbReference type="ChEBI" id="CHEBI:18248"/>
    </ligandPart>
</feature>
<name>A0A8H8CQB3_PSICU</name>
<dbReference type="InterPro" id="IPR050121">
    <property type="entry name" value="Cytochrome_P450_monoxygenase"/>
</dbReference>
<dbReference type="GO" id="GO:0005506">
    <property type="term" value="F:iron ion binding"/>
    <property type="evidence" value="ECO:0007669"/>
    <property type="project" value="InterPro"/>
</dbReference>
<comment type="caution">
    <text evidence="14">The sequence shown here is derived from an EMBL/GenBank/DDBJ whole genome shotgun (WGS) entry which is preliminary data.</text>
</comment>
<keyword evidence="6" id="KW-0812">Transmembrane</keyword>
<comment type="pathway">
    <text evidence="3">Secondary metabolite biosynthesis; terpenoid biosynthesis.</text>
</comment>
<keyword evidence="11" id="KW-0503">Monooxygenase</keyword>
<dbReference type="PRINTS" id="PR00465">
    <property type="entry name" value="EP450IV"/>
</dbReference>
<evidence type="ECO:0008006" key="15">
    <source>
        <dbReference type="Google" id="ProtNLM"/>
    </source>
</evidence>
<evidence type="ECO:0000256" key="8">
    <source>
        <dbReference type="ARBA" id="ARBA00022989"/>
    </source>
</evidence>
<evidence type="ECO:0000256" key="3">
    <source>
        <dbReference type="ARBA" id="ARBA00004721"/>
    </source>
</evidence>
<dbReference type="Gene3D" id="1.10.630.10">
    <property type="entry name" value="Cytochrome P450"/>
    <property type="match status" value="1"/>
</dbReference>
<evidence type="ECO:0000256" key="9">
    <source>
        <dbReference type="ARBA" id="ARBA00023002"/>
    </source>
</evidence>
<protein>
    <recommendedName>
        <fullName evidence="15">Cytochrome P450</fullName>
    </recommendedName>
</protein>
<keyword evidence="10 13" id="KW-0408">Iron</keyword>
<dbReference type="PANTHER" id="PTHR24305">
    <property type="entry name" value="CYTOCHROME P450"/>
    <property type="match status" value="1"/>
</dbReference>
<evidence type="ECO:0000256" key="12">
    <source>
        <dbReference type="ARBA" id="ARBA00023136"/>
    </source>
</evidence>
<dbReference type="InterPro" id="IPR036396">
    <property type="entry name" value="Cyt_P450_sf"/>
</dbReference>
<dbReference type="EMBL" id="JAFIQS010000001">
    <property type="protein sequence ID" value="KAG5174827.1"/>
    <property type="molecule type" value="Genomic_DNA"/>
</dbReference>
<dbReference type="SUPFAM" id="SSF48264">
    <property type="entry name" value="Cytochrome P450"/>
    <property type="match status" value="1"/>
</dbReference>
<evidence type="ECO:0000256" key="10">
    <source>
        <dbReference type="ARBA" id="ARBA00023004"/>
    </source>
</evidence>
<evidence type="ECO:0000256" key="4">
    <source>
        <dbReference type="ARBA" id="ARBA00010617"/>
    </source>
</evidence>
<dbReference type="GO" id="GO:0004497">
    <property type="term" value="F:monooxygenase activity"/>
    <property type="evidence" value="ECO:0007669"/>
    <property type="project" value="UniProtKB-KW"/>
</dbReference>
<keyword evidence="5 13" id="KW-0349">Heme</keyword>
<evidence type="ECO:0000256" key="5">
    <source>
        <dbReference type="ARBA" id="ARBA00022617"/>
    </source>
</evidence>
<dbReference type="InterPro" id="IPR001128">
    <property type="entry name" value="Cyt_P450"/>
</dbReference>
<dbReference type="InterPro" id="IPR002403">
    <property type="entry name" value="Cyt_P450_E_grp-IV"/>
</dbReference>
<keyword evidence="7 13" id="KW-0479">Metal-binding</keyword>
<evidence type="ECO:0000256" key="11">
    <source>
        <dbReference type="ARBA" id="ARBA00023033"/>
    </source>
</evidence>
<dbReference type="CDD" id="cd11069">
    <property type="entry name" value="CYP_FUM15-like"/>
    <property type="match status" value="1"/>
</dbReference>
<comment type="similarity">
    <text evidence="4">Belongs to the cytochrome P450 family.</text>
</comment>
<reference evidence="14" key="1">
    <citation type="submission" date="2021-02" db="EMBL/GenBank/DDBJ databases">
        <title>Psilocybe cubensis genome.</title>
        <authorList>
            <person name="Mckernan K.J."/>
            <person name="Crawford S."/>
            <person name="Trippe A."/>
            <person name="Kane L.T."/>
            <person name="Mclaughlin S."/>
        </authorList>
    </citation>
    <scope>NUCLEOTIDE SEQUENCE [LARGE SCALE GENOMIC DNA]</scope>
    <source>
        <strain evidence="14">MGC-MH-2018</strain>
    </source>
</reference>
<evidence type="ECO:0000256" key="13">
    <source>
        <dbReference type="PIRSR" id="PIRSR602403-1"/>
    </source>
</evidence>
<dbReference type="PRINTS" id="PR00385">
    <property type="entry name" value="P450"/>
</dbReference>
<dbReference type="PANTHER" id="PTHR24305:SF166">
    <property type="entry name" value="CYTOCHROME P450 12A4, MITOCHONDRIAL-RELATED"/>
    <property type="match status" value="1"/>
</dbReference>
<dbReference type="OrthoDB" id="1470350at2759"/>
<evidence type="ECO:0000256" key="1">
    <source>
        <dbReference type="ARBA" id="ARBA00001971"/>
    </source>
</evidence>
<dbReference type="GO" id="GO:0020037">
    <property type="term" value="F:heme binding"/>
    <property type="evidence" value="ECO:0007669"/>
    <property type="project" value="InterPro"/>
</dbReference>
<accession>A0A8H8CQB3</accession>
<gene>
    <name evidence="14" type="ORF">JR316_001495</name>
</gene>
<organism evidence="14">
    <name type="scientific">Psilocybe cubensis</name>
    <name type="common">Psychedelic mushroom</name>
    <name type="synonym">Stropharia cubensis</name>
    <dbReference type="NCBI Taxonomy" id="181762"/>
    <lineage>
        <taxon>Eukaryota</taxon>
        <taxon>Fungi</taxon>
        <taxon>Dikarya</taxon>
        <taxon>Basidiomycota</taxon>
        <taxon>Agaricomycotina</taxon>
        <taxon>Agaricomycetes</taxon>
        <taxon>Agaricomycetidae</taxon>
        <taxon>Agaricales</taxon>
        <taxon>Agaricineae</taxon>
        <taxon>Strophariaceae</taxon>
        <taxon>Psilocybe</taxon>
    </lineage>
</organism>